<gene>
    <name evidence="2" type="ORF">PGTUg99_007168</name>
</gene>
<name>A0A5B0RZ27_PUCGR</name>
<protein>
    <submittedName>
        <fullName evidence="2">Uncharacterized protein</fullName>
    </submittedName>
</protein>
<sequence>MKTNYPGLCQFDGPPGALSTRIPSRLPLARLIIAARMTSRESRLSELFIGLQAILMSPDYGGVGVESLKKKPNQAACLQTASGVNHFQRPAAHELDSQPPKNQTLDSFPLPAPSSTPHSDLIPPSSLLTPFASRLLTIQETTT</sequence>
<feature type="region of interest" description="Disordered" evidence="1">
    <location>
        <begin position="88"/>
        <end position="125"/>
    </location>
</feature>
<proteinExistence type="predicted"/>
<accession>A0A5B0RZ27</accession>
<evidence type="ECO:0000313" key="3">
    <source>
        <dbReference type="Proteomes" id="UP000325313"/>
    </source>
</evidence>
<dbReference type="Proteomes" id="UP000325313">
    <property type="component" value="Unassembled WGS sequence"/>
</dbReference>
<dbReference type="EMBL" id="VDEP01000113">
    <property type="protein sequence ID" value="KAA1130073.1"/>
    <property type="molecule type" value="Genomic_DNA"/>
</dbReference>
<evidence type="ECO:0000256" key="1">
    <source>
        <dbReference type="SAM" id="MobiDB-lite"/>
    </source>
</evidence>
<evidence type="ECO:0000313" key="2">
    <source>
        <dbReference type="EMBL" id="KAA1130073.1"/>
    </source>
</evidence>
<reference evidence="2 3" key="1">
    <citation type="submission" date="2019-05" db="EMBL/GenBank/DDBJ databases">
        <title>Emergence of the Ug99 lineage of the wheat stem rust pathogen through somatic hybridization.</title>
        <authorList>
            <person name="Li F."/>
            <person name="Upadhyaya N.M."/>
            <person name="Sperschneider J."/>
            <person name="Matny O."/>
            <person name="Nguyen-Phuc H."/>
            <person name="Mago R."/>
            <person name="Raley C."/>
            <person name="Miller M.E."/>
            <person name="Silverstein K.A.T."/>
            <person name="Henningsen E."/>
            <person name="Hirsch C.D."/>
            <person name="Visser B."/>
            <person name="Pretorius Z.A."/>
            <person name="Steffenson B.J."/>
            <person name="Schwessinger B."/>
            <person name="Dodds P.N."/>
            <person name="Figueroa M."/>
        </authorList>
    </citation>
    <scope>NUCLEOTIDE SEQUENCE [LARGE SCALE GENOMIC DNA]</scope>
    <source>
        <strain evidence="2 3">Ug99</strain>
    </source>
</reference>
<comment type="caution">
    <text evidence="2">The sequence shown here is derived from an EMBL/GenBank/DDBJ whole genome shotgun (WGS) entry which is preliminary data.</text>
</comment>
<organism evidence="2 3">
    <name type="scientific">Puccinia graminis f. sp. tritici</name>
    <dbReference type="NCBI Taxonomy" id="56615"/>
    <lineage>
        <taxon>Eukaryota</taxon>
        <taxon>Fungi</taxon>
        <taxon>Dikarya</taxon>
        <taxon>Basidiomycota</taxon>
        <taxon>Pucciniomycotina</taxon>
        <taxon>Pucciniomycetes</taxon>
        <taxon>Pucciniales</taxon>
        <taxon>Pucciniaceae</taxon>
        <taxon>Puccinia</taxon>
    </lineage>
</organism>
<dbReference type="AlphaFoldDB" id="A0A5B0RZ27"/>